<name>A0A1Q5UNJ6_9EURO</name>
<evidence type="ECO:0000313" key="2">
    <source>
        <dbReference type="Proteomes" id="UP000186955"/>
    </source>
</evidence>
<accession>A0A1Q5UNJ6</accession>
<dbReference type="Proteomes" id="UP000186955">
    <property type="component" value="Unassembled WGS sequence"/>
</dbReference>
<protein>
    <submittedName>
        <fullName evidence="1">Uncharacterized protein</fullName>
    </submittedName>
</protein>
<dbReference type="AlphaFoldDB" id="A0A1Q5UNJ6"/>
<comment type="caution">
    <text evidence="1">The sequence shown here is derived from an EMBL/GenBank/DDBJ whole genome shotgun (WGS) entry which is preliminary data.</text>
</comment>
<dbReference type="STRING" id="1316194.A0A1Q5UNJ6"/>
<evidence type="ECO:0000313" key="1">
    <source>
        <dbReference type="EMBL" id="OKP14034.1"/>
    </source>
</evidence>
<proteinExistence type="predicted"/>
<organism evidence="1 2">
    <name type="scientific">Penicillium subrubescens</name>
    <dbReference type="NCBI Taxonomy" id="1316194"/>
    <lineage>
        <taxon>Eukaryota</taxon>
        <taxon>Fungi</taxon>
        <taxon>Dikarya</taxon>
        <taxon>Ascomycota</taxon>
        <taxon>Pezizomycotina</taxon>
        <taxon>Eurotiomycetes</taxon>
        <taxon>Eurotiomycetidae</taxon>
        <taxon>Eurotiales</taxon>
        <taxon>Aspergillaceae</taxon>
        <taxon>Penicillium</taxon>
    </lineage>
</organism>
<reference evidence="1 2" key="1">
    <citation type="submission" date="2016-10" db="EMBL/GenBank/DDBJ databases">
        <title>Genome sequence of the ascomycete fungus Penicillium subrubescens.</title>
        <authorList>
            <person name="De Vries R.P."/>
            <person name="Peng M."/>
            <person name="Dilokpimol A."/>
            <person name="Hilden K."/>
            <person name="Makela M.R."/>
            <person name="Grigoriev I."/>
            <person name="Riley R."/>
            <person name="Granchi Z."/>
        </authorList>
    </citation>
    <scope>NUCLEOTIDE SEQUENCE [LARGE SCALE GENOMIC DNA]</scope>
    <source>
        <strain evidence="1 2">CBS 132785</strain>
    </source>
</reference>
<sequence length="211" mass="25018">MHLGGDQVFKSNLFGMNGKELIQLVDPSDTKRLQLFKHHSNPQDQEAQDCFTLIEDTAKLRAEIDSWKRGVKITWIWRHWMAMLRKCRGGNDTWLNNRMEDVWNGPRDDENGEPLDTSLPHTYMREGYTYGEVIDDTRYTPNMDHPWVQNIVANMPTFRPTIMFRLFVNDCKQTNGYFRSLKWKKPGSDEYQRKRRVRSAMSRHIHNTRGI</sequence>
<dbReference type="EMBL" id="MNBE01000120">
    <property type="protein sequence ID" value="OKP14034.1"/>
    <property type="molecule type" value="Genomic_DNA"/>
</dbReference>
<keyword evidence="2" id="KW-1185">Reference proteome</keyword>
<gene>
    <name evidence="1" type="ORF">PENSUB_303</name>
</gene>